<feature type="region of interest" description="Disordered" evidence="1">
    <location>
        <begin position="43"/>
        <end position="62"/>
    </location>
</feature>
<accession>A0A8X6KS92</accession>
<evidence type="ECO:0000256" key="1">
    <source>
        <dbReference type="SAM" id="MobiDB-lite"/>
    </source>
</evidence>
<keyword evidence="2" id="KW-0472">Membrane</keyword>
<feature type="transmembrane region" description="Helical" evidence="2">
    <location>
        <begin position="70"/>
        <end position="89"/>
    </location>
</feature>
<protein>
    <submittedName>
        <fullName evidence="3">Uncharacterized protein</fullName>
    </submittedName>
</protein>
<evidence type="ECO:0000313" key="3">
    <source>
        <dbReference type="EMBL" id="GFQ84755.1"/>
    </source>
</evidence>
<reference evidence="3" key="1">
    <citation type="submission" date="2020-07" db="EMBL/GenBank/DDBJ databases">
        <title>Multicomponent nature underlies the extraordinary mechanical properties of spider dragline silk.</title>
        <authorList>
            <person name="Kono N."/>
            <person name="Nakamura H."/>
            <person name="Mori M."/>
            <person name="Yoshida Y."/>
            <person name="Ohtoshi R."/>
            <person name="Malay A.D."/>
            <person name="Moran D.A.P."/>
            <person name="Tomita M."/>
            <person name="Numata K."/>
            <person name="Arakawa K."/>
        </authorList>
    </citation>
    <scope>NUCLEOTIDE SEQUENCE</scope>
</reference>
<keyword evidence="2" id="KW-1133">Transmembrane helix</keyword>
<proteinExistence type="predicted"/>
<comment type="caution">
    <text evidence="3">The sequence shown here is derived from an EMBL/GenBank/DDBJ whole genome shotgun (WGS) entry which is preliminary data.</text>
</comment>
<dbReference type="AlphaFoldDB" id="A0A8X6KS92"/>
<feature type="compositionally biased region" description="Polar residues" evidence="1">
    <location>
        <begin position="43"/>
        <end position="55"/>
    </location>
</feature>
<organism evidence="3 4">
    <name type="scientific">Trichonephila clavata</name>
    <name type="common">Joro spider</name>
    <name type="synonym">Nephila clavata</name>
    <dbReference type="NCBI Taxonomy" id="2740835"/>
    <lineage>
        <taxon>Eukaryota</taxon>
        <taxon>Metazoa</taxon>
        <taxon>Ecdysozoa</taxon>
        <taxon>Arthropoda</taxon>
        <taxon>Chelicerata</taxon>
        <taxon>Arachnida</taxon>
        <taxon>Araneae</taxon>
        <taxon>Araneomorphae</taxon>
        <taxon>Entelegynae</taxon>
        <taxon>Araneoidea</taxon>
        <taxon>Nephilidae</taxon>
        <taxon>Trichonephila</taxon>
    </lineage>
</organism>
<gene>
    <name evidence="3" type="ORF">TNCT_36061</name>
</gene>
<dbReference type="Proteomes" id="UP000887116">
    <property type="component" value="Unassembled WGS sequence"/>
</dbReference>
<evidence type="ECO:0000313" key="4">
    <source>
        <dbReference type="Proteomes" id="UP000887116"/>
    </source>
</evidence>
<keyword evidence="2" id="KW-0812">Transmembrane</keyword>
<name>A0A8X6KS92_TRICU</name>
<dbReference type="EMBL" id="BMAO01002973">
    <property type="protein sequence ID" value="GFQ84755.1"/>
    <property type="molecule type" value="Genomic_DNA"/>
</dbReference>
<sequence>MMFNDFIVEDDSSKEEMELTLQPTTRDPLFEFSDNRTDQGLTFPSKVSNVSSTSPLPLADEDASSDTRRLLPFIFMSGISVGIILRCFYKDKSAFSGARLDNKSSKKLRFY</sequence>
<keyword evidence="4" id="KW-1185">Reference proteome</keyword>
<dbReference type="OrthoDB" id="10489393at2759"/>
<evidence type="ECO:0000256" key="2">
    <source>
        <dbReference type="SAM" id="Phobius"/>
    </source>
</evidence>